<dbReference type="AlphaFoldDB" id="A0AAV2NFN4"/>
<accession>A0AAV2NFN4</accession>
<protein>
    <submittedName>
        <fullName evidence="1">Uncharacterized protein</fullName>
    </submittedName>
</protein>
<dbReference type="EMBL" id="OZ034838">
    <property type="protein sequence ID" value="CAL1678958.1"/>
    <property type="molecule type" value="Genomic_DNA"/>
</dbReference>
<reference evidence="1" key="1">
    <citation type="submission" date="2024-04" db="EMBL/GenBank/DDBJ databases">
        <authorList>
            <consortium name="Molecular Ecology Group"/>
        </authorList>
    </citation>
    <scope>NUCLEOTIDE SEQUENCE</scope>
</reference>
<organism evidence="1 2">
    <name type="scientific">Lasius platythorax</name>
    <dbReference type="NCBI Taxonomy" id="488582"/>
    <lineage>
        <taxon>Eukaryota</taxon>
        <taxon>Metazoa</taxon>
        <taxon>Ecdysozoa</taxon>
        <taxon>Arthropoda</taxon>
        <taxon>Hexapoda</taxon>
        <taxon>Insecta</taxon>
        <taxon>Pterygota</taxon>
        <taxon>Neoptera</taxon>
        <taxon>Endopterygota</taxon>
        <taxon>Hymenoptera</taxon>
        <taxon>Apocrita</taxon>
        <taxon>Aculeata</taxon>
        <taxon>Formicoidea</taxon>
        <taxon>Formicidae</taxon>
        <taxon>Formicinae</taxon>
        <taxon>Lasius</taxon>
        <taxon>Lasius</taxon>
    </lineage>
</organism>
<dbReference type="Proteomes" id="UP001497644">
    <property type="component" value="Chromosome 15"/>
</dbReference>
<gene>
    <name evidence="1" type="ORF">LPLAT_LOCUS4723</name>
</gene>
<name>A0AAV2NFN4_9HYME</name>
<keyword evidence="2" id="KW-1185">Reference proteome</keyword>
<proteinExistence type="predicted"/>
<evidence type="ECO:0000313" key="2">
    <source>
        <dbReference type="Proteomes" id="UP001497644"/>
    </source>
</evidence>
<sequence length="90" mass="10245">MTEVQCATQAKNFAHLFSRILEYFGSLSAVRRSVHRLSPGSDCNKKNGTGLREERRFGFFFEARDRGMKDEPSFTRLPDYALGSAPKILK</sequence>
<evidence type="ECO:0000313" key="1">
    <source>
        <dbReference type="EMBL" id="CAL1678958.1"/>
    </source>
</evidence>